<dbReference type="InterPro" id="IPR016151">
    <property type="entry name" value="DNA_mismatch_repair_MutS_N"/>
</dbReference>
<evidence type="ECO:0000256" key="8">
    <source>
        <dbReference type="ARBA" id="ARBA00024647"/>
    </source>
</evidence>
<dbReference type="SUPFAM" id="SSF52540">
    <property type="entry name" value="P-loop containing nucleoside triphosphate hydrolases"/>
    <property type="match status" value="1"/>
</dbReference>
<evidence type="ECO:0000259" key="11">
    <source>
        <dbReference type="PROSITE" id="PS00486"/>
    </source>
</evidence>
<dbReference type="PIRSF" id="PIRSF037677">
    <property type="entry name" value="DNA_mis_repair_Msh6"/>
    <property type="match status" value="1"/>
</dbReference>
<dbReference type="Pfam" id="PF05190">
    <property type="entry name" value="MutS_IV"/>
    <property type="match status" value="1"/>
</dbReference>
<reference evidence="12" key="2">
    <citation type="submission" date="2021-04" db="EMBL/GenBank/DDBJ databases">
        <authorList>
            <person name="Gilroy R."/>
        </authorList>
    </citation>
    <scope>NUCLEOTIDE SEQUENCE</scope>
    <source>
        <strain evidence="12">B5-657</strain>
    </source>
</reference>
<dbReference type="InterPro" id="IPR045076">
    <property type="entry name" value="MutS"/>
</dbReference>
<dbReference type="InterPro" id="IPR036187">
    <property type="entry name" value="DNA_mismatch_repair_MutS_sf"/>
</dbReference>
<dbReference type="PANTHER" id="PTHR11361">
    <property type="entry name" value="DNA MISMATCH REPAIR PROTEIN MUTS FAMILY MEMBER"/>
    <property type="match status" value="1"/>
</dbReference>
<dbReference type="InterPro" id="IPR027417">
    <property type="entry name" value="P-loop_NTPase"/>
</dbReference>
<dbReference type="SMART" id="SM00533">
    <property type="entry name" value="MUTSd"/>
    <property type="match status" value="1"/>
</dbReference>
<dbReference type="GO" id="GO:0030983">
    <property type="term" value="F:mismatched DNA binding"/>
    <property type="evidence" value="ECO:0007669"/>
    <property type="project" value="InterPro"/>
</dbReference>
<dbReference type="GO" id="GO:0006298">
    <property type="term" value="P:mismatch repair"/>
    <property type="evidence" value="ECO:0007669"/>
    <property type="project" value="UniProtKB-UniRule"/>
</dbReference>
<sequence length="891" mass="100661">MLKDKVTPMMAQYLTIKEANPECILFFRLGDFYEMFFEDAKICSRELEITLTGKDCGLEERAPMCGVPFHAADNYIARLVEKGYKVAVCEQVEDPKASKGLVKRDIVRIVTPGTILEGTIVKEGKNNYIASIVGNGFKYGLSICDVTTGEWLATQIEGEQNKRKLLDELAKFSPVECLLEASVYEDEEIRNFLKERLHCLTEQIESSTLDVTLAENLLLKHFQLLSLGGMGLTSGEVDMLATASLLAYLKETQKTDLSHLMHVSLYNVDAYMLLDIATRRNLELTETLREKRRRGSLLWVLDHTKTSMGSRYIRKCIEQPLIHVEEINERLNATEELKNKPLLRADFMEALSNIYDIERLMSKVSYGTCNAKDLIALKQSLKVLPEIKTLLKEMTANGLVHLYENMDVMSDIYTLIEGAIEEEAPLSVREGGLIKAGYNEQVDHLKEVKEKGASWLMEIEAKEREKTGIKNLKIKYNKVFGYFLEVTQSYNHLVPDYFIRKQTLANCERYITEELKKVEEEVLGAEDKLNALEYQLFTEIRGSVLAQMHRLLGVSHQIAILDMFCSLADVADEYHYVKPIVSESYDLEIKEGRHPVVEKMLGSQSFISNDVSLNQKEAQMMLLTGPNMAGKSTYMRQVALIVLMAQIGSFVPAEAATIGAVDRIFTRVGASDDLASGQSTFMVEMMEVANILHHATDKSLLILDEIGRGTSTLDGLSIAWSIIEHITERIGAKTLFATHYHELTVLEASINVLKNYCVSVKEMGEDIIFLHKIVPGSVDHSYGIQVAKLAGVPRVVLDRAKELLTLLDSKEKQVVIMKEVKAQEIPIQEAEKPKTHKKVLEDKEAKSYNQLDLFGNQQSDEIIQMLKEVDVMHTTPFEALELLYALQKKVR</sequence>
<dbReference type="GO" id="GO:0005829">
    <property type="term" value="C:cytosol"/>
    <property type="evidence" value="ECO:0007669"/>
    <property type="project" value="TreeGrafter"/>
</dbReference>
<dbReference type="NCBIfam" id="TIGR01070">
    <property type="entry name" value="mutS1"/>
    <property type="match status" value="1"/>
</dbReference>
<dbReference type="NCBIfam" id="NF003810">
    <property type="entry name" value="PRK05399.1"/>
    <property type="match status" value="1"/>
</dbReference>
<name>A0A9E2KBE5_9FIRM</name>
<dbReference type="FunFam" id="3.40.50.300:FF:000870">
    <property type="entry name" value="MutS protein homolog 4"/>
    <property type="match status" value="1"/>
</dbReference>
<evidence type="ECO:0000256" key="7">
    <source>
        <dbReference type="ARBA" id="ARBA00023204"/>
    </source>
</evidence>
<evidence type="ECO:0000256" key="2">
    <source>
        <dbReference type="ARBA" id="ARBA00021982"/>
    </source>
</evidence>
<protein>
    <recommendedName>
        <fullName evidence="2 9">DNA mismatch repair protein MutS</fullName>
    </recommendedName>
</protein>
<comment type="caution">
    <text evidence="12">The sequence shown here is derived from an EMBL/GenBank/DDBJ whole genome shotgun (WGS) entry which is preliminary data.</text>
</comment>
<feature type="binding site" evidence="9">
    <location>
        <begin position="625"/>
        <end position="632"/>
    </location>
    <ligand>
        <name>ATP</name>
        <dbReference type="ChEBI" id="CHEBI:30616"/>
    </ligand>
</feature>
<dbReference type="HAMAP" id="MF_00096">
    <property type="entry name" value="MutS"/>
    <property type="match status" value="1"/>
</dbReference>
<dbReference type="SUPFAM" id="SSF53150">
    <property type="entry name" value="DNA repair protein MutS, domain II"/>
    <property type="match status" value="1"/>
</dbReference>
<keyword evidence="3 9" id="KW-0547">Nucleotide-binding</keyword>
<dbReference type="CDD" id="cd03284">
    <property type="entry name" value="ABC_MutS1"/>
    <property type="match status" value="1"/>
</dbReference>
<evidence type="ECO:0000313" key="13">
    <source>
        <dbReference type="Proteomes" id="UP000824229"/>
    </source>
</evidence>
<evidence type="ECO:0000313" key="12">
    <source>
        <dbReference type="EMBL" id="MBU3803692.1"/>
    </source>
</evidence>
<dbReference type="InterPro" id="IPR036678">
    <property type="entry name" value="MutS_con_dom_sf"/>
</dbReference>
<reference evidence="12" key="1">
    <citation type="journal article" date="2021" name="PeerJ">
        <title>Extensive microbial diversity within the chicken gut microbiome revealed by metagenomics and culture.</title>
        <authorList>
            <person name="Gilroy R."/>
            <person name="Ravi A."/>
            <person name="Getino M."/>
            <person name="Pursley I."/>
            <person name="Horton D.L."/>
            <person name="Alikhan N.F."/>
            <person name="Baker D."/>
            <person name="Gharbi K."/>
            <person name="Hall N."/>
            <person name="Watson M."/>
            <person name="Adriaenssens E.M."/>
            <person name="Foster-Nyarko E."/>
            <person name="Jarju S."/>
            <person name="Secka A."/>
            <person name="Antonio M."/>
            <person name="Oren A."/>
            <person name="Chaudhuri R.R."/>
            <person name="La Ragione R."/>
            <person name="Hildebrand F."/>
            <person name="Pallen M.J."/>
        </authorList>
    </citation>
    <scope>NUCLEOTIDE SEQUENCE</scope>
    <source>
        <strain evidence="12">B5-657</strain>
    </source>
</reference>
<dbReference type="Pfam" id="PF00488">
    <property type="entry name" value="MutS_V"/>
    <property type="match status" value="1"/>
</dbReference>
<dbReference type="Gene3D" id="3.40.50.300">
    <property type="entry name" value="P-loop containing nucleotide triphosphate hydrolases"/>
    <property type="match status" value="1"/>
</dbReference>
<evidence type="ECO:0000256" key="6">
    <source>
        <dbReference type="ARBA" id="ARBA00023125"/>
    </source>
</evidence>
<dbReference type="Pfam" id="PF05188">
    <property type="entry name" value="MutS_II"/>
    <property type="match status" value="1"/>
</dbReference>
<keyword evidence="7 9" id="KW-0234">DNA repair</keyword>
<accession>A0A9E2KBE5</accession>
<dbReference type="SMART" id="SM00534">
    <property type="entry name" value="MUTSac"/>
    <property type="match status" value="1"/>
</dbReference>
<dbReference type="Pfam" id="PF05192">
    <property type="entry name" value="MutS_III"/>
    <property type="match status" value="1"/>
</dbReference>
<dbReference type="InterPro" id="IPR007695">
    <property type="entry name" value="DNA_mismatch_repair_MutS-lik_N"/>
</dbReference>
<evidence type="ECO:0000256" key="10">
    <source>
        <dbReference type="RuleBase" id="RU003756"/>
    </source>
</evidence>
<comment type="function">
    <text evidence="8 9">This protein is involved in the repair of mismatches in DNA. It is possible that it carries out the mismatch recognition step. This protein has a weak ATPase activity.</text>
</comment>
<evidence type="ECO:0000256" key="9">
    <source>
        <dbReference type="HAMAP-Rule" id="MF_00096"/>
    </source>
</evidence>
<dbReference type="PANTHER" id="PTHR11361:SF34">
    <property type="entry name" value="DNA MISMATCH REPAIR PROTEIN MSH1, MITOCHONDRIAL"/>
    <property type="match status" value="1"/>
</dbReference>
<evidence type="ECO:0000256" key="4">
    <source>
        <dbReference type="ARBA" id="ARBA00022763"/>
    </source>
</evidence>
<dbReference type="GO" id="GO:0003684">
    <property type="term" value="F:damaged DNA binding"/>
    <property type="evidence" value="ECO:0007669"/>
    <property type="project" value="UniProtKB-UniRule"/>
</dbReference>
<dbReference type="FunFam" id="1.10.1420.10:FF:000001">
    <property type="entry name" value="DNA mismatch repair protein MutS"/>
    <property type="match status" value="1"/>
</dbReference>
<feature type="domain" description="DNA mismatch repair proteins mutS family" evidence="11">
    <location>
        <begin position="699"/>
        <end position="715"/>
    </location>
</feature>
<dbReference type="Gene3D" id="1.10.1420.10">
    <property type="match status" value="2"/>
</dbReference>
<dbReference type="Gene3D" id="3.30.420.110">
    <property type="entry name" value="MutS, connector domain"/>
    <property type="match status" value="1"/>
</dbReference>
<keyword evidence="4 9" id="KW-0227">DNA damage</keyword>
<proteinExistence type="inferred from homology"/>
<evidence type="ECO:0000256" key="1">
    <source>
        <dbReference type="ARBA" id="ARBA00006271"/>
    </source>
</evidence>
<dbReference type="InterPro" id="IPR007696">
    <property type="entry name" value="DNA_mismatch_repair_MutS_core"/>
</dbReference>
<dbReference type="Proteomes" id="UP000824229">
    <property type="component" value="Unassembled WGS sequence"/>
</dbReference>
<dbReference type="GO" id="GO:0140664">
    <property type="term" value="F:ATP-dependent DNA damage sensor activity"/>
    <property type="evidence" value="ECO:0007669"/>
    <property type="project" value="InterPro"/>
</dbReference>
<dbReference type="InterPro" id="IPR017261">
    <property type="entry name" value="DNA_mismatch_repair_MutS/MSH"/>
</dbReference>
<dbReference type="Pfam" id="PF01624">
    <property type="entry name" value="MutS_I"/>
    <property type="match status" value="1"/>
</dbReference>
<dbReference type="GO" id="GO:0005524">
    <property type="term" value="F:ATP binding"/>
    <property type="evidence" value="ECO:0007669"/>
    <property type="project" value="UniProtKB-UniRule"/>
</dbReference>
<dbReference type="InterPro" id="IPR007861">
    <property type="entry name" value="DNA_mismatch_repair_MutS_clamp"/>
</dbReference>
<keyword evidence="6 9" id="KW-0238">DNA-binding</keyword>
<dbReference type="InterPro" id="IPR000432">
    <property type="entry name" value="DNA_mismatch_repair_MutS_C"/>
</dbReference>
<evidence type="ECO:0000256" key="5">
    <source>
        <dbReference type="ARBA" id="ARBA00022840"/>
    </source>
</evidence>
<comment type="similarity">
    <text evidence="1 9 10">Belongs to the DNA mismatch repair MutS family.</text>
</comment>
<dbReference type="Gene3D" id="3.40.1170.10">
    <property type="entry name" value="DNA repair protein MutS, domain I"/>
    <property type="match status" value="1"/>
</dbReference>
<dbReference type="InterPro" id="IPR007860">
    <property type="entry name" value="DNA_mmatch_repair_MutS_con_dom"/>
</dbReference>
<gene>
    <name evidence="9 12" type="primary">mutS</name>
    <name evidence="12" type="ORF">H9872_02885</name>
</gene>
<dbReference type="AlphaFoldDB" id="A0A9E2KBE5"/>
<organism evidence="12 13">
    <name type="scientific">Candidatus Cellulosilyticum pullistercoris</name>
    <dbReference type="NCBI Taxonomy" id="2838521"/>
    <lineage>
        <taxon>Bacteria</taxon>
        <taxon>Bacillati</taxon>
        <taxon>Bacillota</taxon>
        <taxon>Clostridia</taxon>
        <taxon>Lachnospirales</taxon>
        <taxon>Cellulosilyticaceae</taxon>
        <taxon>Cellulosilyticum</taxon>
    </lineage>
</organism>
<dbReference type="FunFam" id="3.40.1170.10:FF:000001">
    <property type="entry name" value="DNA mismatch repair protein MutS"/>
    <property type="match status" value="1"/>
</dbReference>
<dbReference type="PROSITE" id="PS00486">
    <property type="entry name" value="DNA_MISMATCH_REPAIR_2"/>
    <property type="match status" value="1"/>
</dbReference>
<dbReference type="EMBL" id="JAHLFQ010000056">
    <property type="protein sequence ID" value="MBU3803692.1"/>
    <property type="molecule type" value="Genomic_DNA"/>
</dbReference>
<keyword evidence="5 9" id="KW-0067">ATP-binding</keyword>
<dbReference type="SUPFAM" id="SSF55271">
    <property type="entry name" value="DNA repair protein MutS, domain I"/>
    <property type="match status" value="1"/>
</dbReference>
<dbReference type="SUPFAM" id="SSF48334">
    <property type="entry name" value="DNA repair protein MutS, domain III"/>
    <property type="match status" value="1"/>
</dbReference>
<dbReference type="InterPro" id="IPR005748">
    <property type="entry name" value="DNA_mismatch_repair_MutS"/>
</dbReference>
<evidence type="ECO:0000256" key="3">
    <source>
        <dbReference type="ARBA" id="ARBA00022741"/>
    </source>
</evidence>